<evidence type="ECO:0000256" key="6">
    <source>
        <dbReference type="ARBA" id="ARBA00022807"/>
    </source>
</evidence>
<dbReference type="PANTHER" id="PTHR12931">
    <property type="entry name" value="UBIQUITIN THIOLESTERASE PROTEIN OTUB"/>
    <property type="match status" value="1"/>
</dbReference>
<dbReference type="EMBL" id="JAFJZO010000017">
    <property type="protein sequence ID" value="KAG5508271.1"/>
    <property type="molecule type" value="Genomic_DNA"/>
</dbReference>
<dbReference type="SUPFAM" id="SSF54001">
    <property type="entry name" value="Cysteine proteinases"/>
    <property type="match status" value="1"/>
</dbReference>
<dbReference type="Proteomes" id="UP000674318">
    <property type="component" value="Chromosome 17"/>
</dbReference>
<protein>
    <recommendedName>
        <fullName evidence="2">ubiquitinyl hydrolase 1</fullName>
        <ecNumber evidence="2">3.4.19.12</ecNumber>
    </recommendedName>
</protein>
<keyword evidence="3" id="KW-0645">Protease</keyword>
<dbReference type="InterPro" id="IPR042467">
    <property type="entry name" value="Peptidase_C65_otubain_sub2"/>
</dbReference>
<reference evidence="8 9" key="1">
    <citation type="submission" date="2021-02" db="EMBL/GenBank/DDBJ databases">
        <title>Porcisia hertigi Genome sequencing and assembly.</title>
        <authorList>
            <person name="Almutairi H."/>
            <person name="Gatherer D."/>
        </authorList>
    </citation>
    <scope>NUCLEOTIDE SEQUENCE [LARGE SCALE GENOMIC DNA]</scope>
    <source>
        <strain evidence="8 9">C119</strain>
    </source>
</reference>
<dbReference type="InterPro" id="IPR019400">
    <property type="entry name" value="Peptidase_C65_otubain"/>
</dbReference>
<evidence type="ECO:0000256" key="4">
    <source>
        <dbReference type="ARBA" id="ARBA00022786"/>
    </source>
</evidence>
<dbReference type="AlphaFoldDB" id="A0A836IVZ8"/>
<dbReference type="GO" id="GO:0043130">
    <property type="term" value="F:ubiquitin binding"/>
    <property type="evidence" value="ECO:0007669"/>
    <property type="project" value="TreeGrafter"/>
</dbReference>
<dbReference type="PROSITE" id="PS50802">
    <property type="entry name" value="OTU"/>
    <property type="match status" value="1"/>
</dbReference>
<keyword evidence="6" id="KW-0788">Thiol protease</keyword>
<evidence type="ECO:0000256" key="2">
    <source>
        <dbReference type="ARBA" id="ARBA00012759"/>
    </source>
</evidence>
<evidence type="ECO:0000256" key="1">
    <source>
        <dbReference type="ARBA" id="ARBA00000707"/>
    </source>
</evidence>
<dbReference type="GO" id="GO:0005634">
    <property type="term" value="C:nucleus"/>
    <property type="evidence" value="ECO:0007669"/>
    <property type="project" value="TreeGrafter"/>
</dbReference>
<organism evidence="8 9">
    <name type="scientific">Porcisia hertigi</name>
    <dbReference type="NCBI Taxonomy" id="2761500"/>
    <lineage>
        <taxon>Eukaryota</taxon>
        <taxon>Discoba</taxon>
        <taxon>Euglenozoa</taxon>
        <taxon>Kinetoplastea</taxon>
        <taxon>Metakinetoplastina</taxon>
        <taxon>Trypanosomatida</taxon>
        <taxon>Trypanosomatidae</taxon>
        <taxon>Leishmaniinae</taxon>
        <taxon>Porcisia</taxon>
    </lineage>
</organism>
<dbReference type="PANTHER" id="PTHR12931:SF15">
    <property type="entry name" value="UBIQUITIN THIOESTERASE OTUBAIN-LIKE"/>
    <property type="match status" value="1"/>
</dbReference>
<dbReference type="InterPro" id="IPR003323">
    <property type="entry name" value="OTU_dom"/>
</dbReference>
<keyword evidence="9" id="KW-1185">Reference proteome</keyword>
<proteinExistence type="predicted"/>
<sequence>MTERPPQEPIEAQLEAIRKEVTCHPRLSLAVPLDRSSDIVKEMEHDHAYLAQTLSLFGASPFSTKQYNFGTIRYSRRDGNCFYRCAGFRLCELIAENPSRADEYVALLKSREAILSQLFGPFVLEFTAALEEIFSGVADKTITDVAQVYNYFISDDSGYVVAALRYFLSAYLQEHEADYEPFVEGLGYGTVRDYCNAEVEVVDHESDNVQVAAFAKAFNICIIVYALDRNAGTNITEYSFNEESSRRNPSLVVRLLYMPGHFNLLGGDADGGKGVS</sequence>
<dbReference type="GeneID" id="94291562"/>
<dbReference type="Gene3D" id="3.30.200.60">
    <property type="entry name" value="Peptidase C65 Otubain, subdomain 1"/>
    <property type="match status" value="1"/>
</dbReference>
<dbReference type="GO" id="GO:0006508">
    <property type="term" value="P:proteolysis"/>
    <property type="evidence" value="ECO:0007669"/>
    <property type="project" value="UniProtKB-KW"/>
</dbReference>
<dbReference type="GO" id="GO:0071108">
    <property type="term" value="P:protein K48-linked deubiquitination"/>
    <property type="evidence" value="ECO:0007669"/>
    <property type="project" value="TreeGrafter"/>
</dbReference>
<dbReference type="Gene3D" id="1.20.1300.20">
    <property type="entry name" value="Peptidase C65 Otubain, subdomain 2"/>
    <property type="match status" value="1"/>
</dbReference>
<evidence type="ECO:0000259" key="7">
    <source>
        <dbReference type="PROSITE" id="PS50802"/>
    </source>
</evidence>
<evidence type="ECO:0000256" key="5">
    <source>
        <dbReference type="ARBA" id="ARBA00022801"/>
    </source>
</evidence>
<evidence type="ECO:0000313" key="9">
    <source>
        <dbReference type="Proteomes" id="UP000674318"/>
    </source>
</evidence>
<keyword evidence="4" id="KW-0833">Ubl conjugation pathway</keyword>
<gene>
    <name evidence="8" type="ORF">JKF63_05527</name>
</gene>
<dbReference type="CDD" id="cd22749">
    <property type="entry name" value="Otubain_C65"/>
    <property type="match status" value="1"/>
</dbReference>
<dbReference type="RefSeq" id="XP_067758160.1">
    <property type="nucleotide sequence ID" value="XM_067901485.1"/>
</dbReference>
<evidence type="ECO:0000313" key="8">
    <source>
        <dbReference type="EMBL" id="KAG5508271.1"/>
    </source>
</evidence>
<comment type="catalytic activity">
    <reaction evidence="1">
        <text>Thiol-dependent hydrolysis of ester, thioester, amide, peptide and isopeptide bonds formed by the C-terminal Gly of ubiquitin (a 76-residue protein attached to proteins as an intracellular targeting signal).</text>
        <dbReference type="EC" id="3.4.19.12"/>
    </reaction>
</comment>
<dbReference type="KEGG" id="phet:94291562"/>
<name>A0A836IVZ8_9TRYP</name>
<dbReference type="InterPro" id="IPR038765">
    <property type="entry name" value="Papain-like_cys_pep_sf"/>
</dbReference>
<dbReference type="Pfam" id="PF10275">
    <property type="entry name" value="Peptidase_C65"/>
    <property type="match status" value="1"/>
</dbReference>
<feature type="domain" description="OTU" evidence="7">
    <location>
        <begin position="70"/>
        <end position="268"/>
    </location>
</feature>
<dbReference type="InterPro" id="IPR042468">
    <property type="entry name" value="Peptidase_C65_otubain_sub1"/>
</dbReference>
<comment type="caution">
    <text evidence="8">The sequence shown here is derived from an EMBL/GenBank/DDBJ whole genome shotgun (WGS) entry which is preliminary data.</text>
</comment>
<dbReference type="OrthoDB" id="18915at2759"/>
<evidence type="ECO:0000256" key="3">
    <source>
        <dbReference type="ARBA" id="ARBA00022670"/>
    </source>
</evidence>
<dbReference type="GO" id="GO:0004843">
    <property type="term" value="F:cysteine-type deubiquitinase activity"/>
    <property type="evidence" value="ECO:0007669"/>
    <property type="project" value="UniProtKB-EC"/>
</dbReference>
<accession>A0A836IVZ8</accession>
<keyword evidence="5" id="KW-0378">Hydrolase</keyword>
<dbReference type="EC" id="3.4.19.12" evidence="2"/>